<dbReference type="InterPro" id="IPR030934">
    <property type="entry name" value="Intein_C"/>
</dbReference>
<dbReference type="Gene3D" id="2.170.16.10">
    <property type="entry name" value="Hedgehog/Intein (Hint) domain"/>
    <property type="match status" value="1"/>
</dbReference>
<dbReference type="SUPFAM" id="SSF51294">
    <property type="entry name" value="Hedgehog/intein (Hint) domain"/>
    <property type="match status" value="1"/>
</dbReference>
<dbReference type="Pfam" id="PF07591">
    <property type="entry name" value="PT-HINT"/>
    <property type="match status" value="1"/>
</dbReference>
<evidence type="ECO:0000313" key="3">
    <source>
        <dbReference type="Proteomes" id="UP001370348"/>
    </source>
</evidence>
<sequence length="244" mass="27069">MMSKSIPAARDANPQDADRADAHRVIQIHRNATYRLFHIEIVGASNGEVVATGRHPFWTQRGWTVAEELTTSDVLMDDEGRSVFIRSIAAESRDAATFNLSVEGTHTFFVVAGNTPVLVHNVDPYDVLFTQDSYGPTFSNGDWAGRSLEDAVAQARLHQRLPAGLTLKVMELNGQWVTLNNRTLGVARMANLPDGAIHDVGPGGWNKVQQLLRPYIIPVPPDSRHGRRPYRSWSSWPHMRAAQG</sequence>
<evidence type="ECO:0000313" key="2">
    <source>
        <dbReference type="EMBL" id="WXB19891.1"/>
    </source>
</evidence>
<dbReference type="EMBL" id="CP089984">
    <property type="protein sequence ID" value="WXB19891.1"/>
    <property type="molecule type" value="Genomic_DNA"/>
</dbReference>
<dbReference type="Proteomes" id="UP001370348">
    <property type="component" value="Chromosome"/>
</dbReference>
<keyword evidence="3" id="KW-1185">Reference proteome</keyword>
<protein>
    <submittedName>
        <fullName evidence="2">HINT domain-containing protein</fullName>
    </submittedName>
</protein>
<accession>A0ABZ2MBJ6</accession>
<dbReference type="InterPro" id="IPR036844">
    <property type="entry name" value="Hint_dom_sf"/>
</dbReference>
<dbReference type="NCBIfam" id="TIGR01443">
    <property type="entry name" value="intein_Cterm"/>
    <property type="match status" value="1"/>
</dbReference>
<feature type="region of interest" description="Disordered" evidence="1">
    <location>
        <begin position="1"/>
        <end position="21"/>
    </location>
</feature>
<reference evidence="2 3" key="1">
    <citation type="submission" date="2021-12" db="EMBL/GenBank/DDBJ databases">
        <title>Discovery of the Pendulisporaceae a myxobacterial family with distinct sporulation behavior and unique specialized metabolism.</title>
        <authorList>
            <person name="Garcia R."/>
            <person name="Popoff A."/>
            <person name="Bader C.D."/>
            <person name="Loehr J."/>
            <person name="Walesch S."/>
            <person name="Walt C."/>
            <person name="Boldt J."/>
            <person name="Bunk B."/>
            <person name="Haeckl F.J.F.P.J."/>
            <person name="Gunesch A.P."/>
            <person name="Birkelbach J."/>
            <person name="Nuebel U."/>
            <person name="Pietschmann T."/>
            <person name="Bach T."/>
            <person name="Mueller R."/>
        </authorList>
    </citation>
    <scope>NUCLEOTIDE SEQUENCE [LARGE SCALE GENOMIC DNA]</scope>
    <source>
        <strain evidence="2 3">MSr11954</strain>
    </source>
</reference>
<organism evidence="2 3">
    <name type="scientific">Pendulispora albinea</name>
    <dbReference type="NCBI Taxonomy" id="2741071"/>
    <lineage>
        <taxon>Bacteria</taxon>
        <taxon>Pseudomonadati</taxon>
        <taxon>Myxococcota</taxon>
        <taxon>Myxococcia</taxon>
        <taxon>Myxococcales</taxon>
        <taxon>Sorangiineae</taxon>
        <taxon>Pendulisporaceae</taxon>
        <taxon>Pendulispora</taxon>
    </lineage>
</organism>
<dbReference type="RefSeq" id="WP_394829489.1">
    <property type="nucleotide sequence ID" value="NZ_CP089984.1"/>
</dbReference>
<gene>
    <name evidence="2" type="ORF">LZC94_22035</name>
</gene>
<name>A0ABZ2MBJ6_9BACT</name>
<evidence type="ECO:0000256" key="1">
    <source>
        <dbReference type="SAM" id="MobiDB-lite"/>
    </source>
</evidence>
<proteinExistence type="predicted"/>
<dbReference type="CDD" id="cd00081">
    <property type="entry name" value="Hint"/>
    <property type="match status" value="1"/>
</dbReference>